<feature type="non-terminal residue" evidence="3">
    <location>
        <position position="85"/>
    </location>
</feature>
<evidence type="ECO:0000313" key="4">
    <source>
        <dbReference type="Proteomes" id="UP000005726"/>
    </source>
</evidence>
<evidence type="ECO:0000259" key="2">
    <source>
        <dbReference type="Pfam" id="PF00248"/>
    </source>
</evidence>
<protein>
    <submittedName>
        <fullName evidence="3">Oxidoreductase</fullName>
    </submittedName>
</protein>
<organism evidence="3 4">
    <name type="scientific">Candidatus Regiella insecticola LSR1</name>
    <dbReference type="NCBI Taxonomy" id="663321"/>
    <lineage>
        <taxon>Bacteria</taxon>
        <taxon>Pseudomonadati</taxon>
        <taxon>Pseudomonadota</taxon>
        <taxon>Gammaproteobacteria</taxon>
        <taxon>Enterobacterales</taxon>
        <taxon>Enterobacteriaceae</taxon>
        <taxon>aphid secondary symbionts</taxon>
        <taxon>Candidatus Regiella</taxon>
    </lineage>
</organism>
<dbReference type="PANTHER" id="PTHR43364:SF4">
    <property type="entry name" value="NAD(P)-LINKED OXIDOREDUCTASE SUPERFAMILY PROTEIN"/>
    <property type="match status" value="1"/>
</dbReference>
<keyword evidence="4" id="KW-1185">Reference proteome</keyword>
<dbReference type="SUPFAM" id="SSF51430">
    <property type="entry name" value="NAD(P)-linked oxidoreductase"/>
    <property type="match status" value="1"/>
</dbReference>
<sequence length="85" mass="9494">MGINLIDTAPVYGFGLSEELIGKALRGVRHSAVIATKAGLQWDSGSTRRNATAQRIRKEVEDSLKRLETDYIDLYQIHWPDPLVA</sequence>
<feature type="domain" description="NADP-dependent oxidoreductase" evidence="2">
    <location>
        <begin position="2"/>
        <end position="83"/>
    </location>
</feature>
<dbReference type="Proteomes" id="UP000005726">
    <property type="component" value="Unassembled WGS sequence"/>
</dbReference>
<dbReference type="EMBL" id="GL379652">
    <property type="protein sequence ID" value="EFL91378.1"/>
    <property type="molecule type" value="Genomic_DNA"/>
</dbReference>
<dbReference type="InterPro" id="IPR050523">
    <property type="entry name" value="AKR_Detox_Biosynth"/>
</dbReference>
<dbReference type="AlphaFoldDB" id="E0WUD9"/>
<gene>
    <name evidence="3" type="ORF">REG_1716</name>
</gene>
<evidence type="ECO:0000313" key="3">
    <source>
        <dbReference type="EMBL" id="EFL91378.1"/>
    </source>
</evidence>
<dbReference type="GO" id="GO:0016491">
    <property type="term" value="F:oxidoreductase activity"/>
    <property type="evidence" value="ECO:0007669"/>
    <property type="project" value="UniProtKB-KW"/>
</dbReference>
<dbReference type="GO" id="GO:0005829">
    <property type="term" value="C:cytosol"/>
    <property type="evidence" value="ECO:0007669"/>
    <property type="project" value="TreeGrafter"/>
</dbReference>
<dbReference type="HOGENOM" id="CLU_2532587_0_0_6"/>
<dbReference type="eggNOG" id="COG0667">
    <property type="taxonomic scope" value="Bacteria"/>
</dbReference>
<dbReference type="InterPro" id="IPR036812">
    <property type="entry name" value="NAD(P)_OxRdtase_dom_sf"/>
</dbReference>
<dbReference type="PANTHER" id="PTHR43364">
    <property type="entry name" value="NADH-SPECIFIC METHYLGLYOXAL REDUCTASE-RELATED"/>
    <property type="match status" value="1"/>
</dbReference>
<name>E0WUD9_9ENTR</name>
<dbReference type="Pfam" id="PF00248">
    <property type="entry name" value="Aldo_ket_red"/>
    <property type="match status" value="1"/>
</dbReference>
<dbReference type="InterPro" id="IPR023210">
    <property type="entry name" value="NADP_OxRdtase_dom"/>
</dbReference>
<reference evidence="3" key="1">
    <citation type="journal article" date="2009" name="Environ. Microbiol.">
        <title>Dynamics of genome evolution in facultative symbionts of aphids.</title>
        <authorList>
            <person name="Degnan P.H."/>
            <person name="Leonardo T.E."/>
            <person name="Cass B.N."/>
            <person name="Hurwitz B."/>
            <person name="Stern D."/>
            <person name="Gibbs R.A."/>
            <person name="Richards S."/>
            <person name="Moran N.A."/>
        </authorList>
    </citation>
    <scope>NUCLEOTIDE SEQUENCE [LARGE SCALE GENOMIC DNA]</scope>
    <source>
        <strain evidence="3">LSR1</strain>
    </source>
</reference>
<proteinExistence type="predicted"/>
<keyword evidence="1" id="KW-0560">Oxidoreductase</keyword>
<accession>E0WUD9</accession>
<evidence type="ECO:0000256" key="1">
    <source>
        <dbReference type="ARBA" id="ARBA00023002"/>
    </source>
</evidence>
<dbReference type="Gene3D" id="3.20.20.100">
    <property type="entry name" value="NADP-dependent oxidoreductase domain"/>
    <property type="match status" value="1"/>
</dbReference>
<dbReference type="STRING" id="663321.REG_1716"/>